<evidence type="ECO:0000256" key="8">
    <source>
        <dbReference type="SAM" id="MobiDB-lite"/>
    </source>
</evidence>
<keyword evidence="2" id="KW-0936">Ethylene signaling pathway</keyword>
<evidence type="ECO:0000313" key="11">
    <source>
        <dbReference type="Proteomes" id="UP000734854"/>
    </source>
</evidence>
<dbReference type="AlphaFoldDB" id="A0A8J5EZ75"/>
<comment type="subcellular location">
    <subcellularLocation>
        <location evidence="1">Nucleus</location>
    </subcellularLocation>
</comment>
<protein>
    <recommendedName>
        <fullName evidence="9">AP2/ERF domain-containing protein</fullName>
    </recommendedName>
</protein>
<name>A0A8J5EZ75_ZINOF</name>
<reference evidence="10 11" key="1">
    <citation type="submission" date="2020-08" db="EMBL/GenBank/DDBJ databases">
        <title>Plant Genome Project.</title>
        <authorList>
            <person name="Zhang R.-G."/>
        </authorList>
    </citation>
    <scope>NUCLEOTIDE SEQUENCE [LARGE SCALE GENOMIC DNA]</scope>
    <source>
        <tissue evidence="10">Rhizome</tissue>
    </source>
</reference>
<dbReference type="SUPFAM" id="SSF54171">
    <property type="entry name" value="DNA-binding domain"/>
    <property type="match status" value="1"/>
</dbReference>
<evidence type="ECO:0000256" key="1">
    <source>
        <dbReference type="ARBA" id="ARBA00004123"/>
    </source>
</evidence>
<dbReference type="InterPro" id="IPR036955">
    <property type="entry name" value="AP2/ERF_dom_sf"/>
</dbReference>
<proteinExistence type="predicted"/>
<organism evidence="10 11">
    <name type="scientific">Zingiber officinale</name>
    <name type="common">Ginger</name>
    <name type="synonym">Amomum zingiber</name>
    <dbReference type="NCBI Taxonomy" id="94328"/>
    <lineage>
        <taxon>Eukaryota</taxon>
        <taxon>Viridiplantae</taxon>
        <taxon>Streptophyta</taxon>
        <taxon>Embryophyta</taxon>
        <taxon>Tracheophyta</taxon>
        <taxon>Spermatophyta</taxon>
        <taxon>Magnoliopsida</taxon>
        <taxon>Liliopsida</taxon>
        <taxon>Zingiberales</taxon>
        <taxon>Zingiberaceae</taxon>
        <taxon>Zingiber</taxon>
    </lineage>
</organism>
<dbReference type="GO" id="GO:0000976">
    <property type="term" value="F:transcription cis-regulatory region binding"/>
    <property type="evidence" value="ECO:0007669"/>
    <property type="project" value="UniProtKB-ARBA"/>
</dbReference>
<dbReference type="PANTHER" id="PTHR31190">
    <property type="entry name" value="DNA-BINDING DOMAIN"/>
    <property type="match status" value="1"/>
</dbReference>
<accession>A0A8J5EZ75</accession>
<evidence type="ECO:0000256" key="6">
    <source>
        <dbReference type="ARBA" id="ARBA00023163"/>
    </source>
</evidence>
<gene>
    <name evidence="10" type="ORF">ZIOFF_061156</name>
</gene>
<feature type="region of interest" description="Disordered" evidence="8">
    <location>
        <begin position="203"/>
        <end position="242"/>
    </location>
</feature>
<dbReference type="GO" id="GO:0006950">
    <property type="term" value="P:response to stress"/>
    <property type="evidence" value="ECO:0007669"/>
    <property type="project" value="UniProtKB-ARBA"/>
</dbReference>
<dbReference type="GO" id="GO:0003700">
    <property type="term" value="F:DNA-binding transcription factor activity"/>
    <property type="evidence" value="ECO:0007669"/>
    <property type="project" value="InterPro"/>
</dbReference>
<dbReference type="CDD" id="cd00018">
    <property type="entry name" value="AP2"/>
    <property type="match status" value="1"/>
</dbReference>
<dbReference type="Gene3D" id="3.30.730.10">
    <property type="entry name" value="AP2/ERF domain"/>
    <property type="match status" value="1"/>
</dbReference>
<feature type="domain" description="AP2/ERF" evidence="9">
    <location>
        <begin position="138"/>
        <end position="196"/>
    </location>
</feature>
<dbReference type="GO" id="GO:0005634">
    <property type="term" value="C:nucleus"/>
    <property type="evidence" value="ECO:0007669"/>
    <property type="project" value="UniProtKB-SubCell"/>
</dbReference>
<comment type="caution">
    <text evidence="10">The sequence shown here is derived from an EMBL/GenBank/DDBJ whole genome shotgun (WGS) entry which is preliminary data.</text>
</comment>
<evidence type="ECO:0000256" key="4">
    <source>
        <dbReference type="ARBA" id="ARBA00023125"/>
    </source>
</evidence>
<dbReference type="Pfam" id="PF00847">
    <property type="entry name" value="AP2"/>
    <property type="match status" value="1"/>
</dbReference>
<evidence type="ECO:0000313" key="10">
    <source>
        <dbReference type="EMBL" id="KAG6477726.1"/>
    </source>
</evidence>
<keyword evidence="4" id="KW-0238">DNA-binding</keyword>
<dbReference type="PROSITE" id="PS51032">
    <property type="entry name" value="AP2_ERF"/>
    <property type="match status" value="1"/>
</dbReference>
<dbReference type="EMBL" id="JACMSC010000017">
    <property type="protein sequence ID" value="KAG6477726.1"/>
    <property type="molecule type" value="Genomic_DNA"/>
</dbReference>
<evidence type="ECO:0000256" key="7">
    <source>
        <dbReference type="ARBA" id="ARBA00023242"/>
    </source>
</evidence>
<dbReference type="InterPro" id="IPR016177">
    <property type="entry name" value="DNA-bd_dom_sf"/>
</dbReference>
<dbReference type="InterPro" id="IPR001471">
    <property type="entry name" value="AP2/ERF_dom"/>
</dbReference>
<keyword evidence="7" id="KW-0539">Nucleus</keyword>
<keyword evidence="5" id="KW-0010">Activator</keyword>
<evidence type="ECO:0000256" key="2">
    <source>
        <dbReference type="ARBA" id="ARBA00022745"/>
    </source>
</evidence>
<keyword evidence="3" id="KW-0805">Transcription regulation</keyword>
<keyword evidence="11" id="KW-1185">Reference proteome</keyword>
<dbReference type="Proteomes" id="UP000734854">
    <property type="component" value="Unassembled WGS sequence"/>
</dbReference>
<feature type="compositionally biased region" description="Basic and acidic residues" evidence="8">
    <location>
        <begin position="226"/>
        <end position="242"/>
    </location>
</feature>
<keyword evidence="6" id="KW-0804">Transcription</keyword>
<dbReference type="SMART" id="SM00380">
    <property type="entry name" value="AP2"/>
    <property type="match status" value="1"/>
</dbReference>
<dbReference type="GO" id="GO:0009873">
    <property type="term" value="P:ethylene-activated signaling pathway"/>
    <property type="evidence" value="ECO:0007669"/>
    <property type="project" value="UniProtKB-KW"/>
</dbReference>
<evidence type="ECO:0000256" key="5">
    <source>
        <dbReference type="ARBA" id="ARBA00023159"/>
    </source>
</evidence>
<sequence>MVQENCARQGYPQLALLKAELGGKLCLLCVEFVPFPFRLDLHFTDFSMHSLLGGSSGGDAVLDLIREHLLADLPQAPSFDTASFSFPSPAAPMISFAAPDPTLSTSDPWSSLSVATPSSRNIDRASYAEEDRAPSGRRYRGVRLRPWGKFAAEIRDPSRRGSRVWLGTFDAAVDAARAYDRAAFQMRGRKAILNFPNEIGCSAGQSADPLPPTTPPSPASGGKRKISTETEESRKVKKERSAHAEAVDDLLLVRPLSPSSWSSVWDVEEESTGGLFGVPPPSPISPRFFAQLLVNC</sequence>
<dbReference type="FunFam" id="3.30.730.10:FF:000001">
    <property type="entry name" value="Ethylene-responsive transcription factor 2"/>
    <property type="match status" value="1"/>
</dbReference>
<dbReference type="PRINTS" id="PR00367">
    <property type="entry name" value="ETHRSPELEMNT"/>
</dbReference>
<dbReference type="InterPro" id="IPR044808">
    <property type="entry name" value="ERF_plant"/>
</dbReference>
<evidence type="ECO:0000256" key="3">
    <source>
        <dbReference type="ARBA" id="ARBA00023015"/>
    </source>
</evidence>
<dbReference type="PANTHER" id="PTHR31190:SF499">
    <property type="entry name" value="ETHYLENE-RESPONSIVE TRANSCRIPTION FACTOR ERF105"/>
    <property type="match status" value="1"/>
</dbReference>
<feature type="compositionally biased region" description="Pro residues" evidence="8">
    <location>
        <begin position="209"/>
        <end position="218"/>
    </location>
</feature>
<evidence type="ECO:0000259" key="9">
    <source>
        <dbReference type="PROSITE" id="PS51032"/>
    </source>
</evidence>